<dbReference type="STRING" id="1430440.MGMSRv2__0415"/>
<feature type="chain" id="PRO_5004745184" description="Outer membrane protein beta-barrel domain-containing protein" evidence="2">
    <location>
        <begin position="33"/>
        <end position="240"/>
    </location>
</feature>
<gene>
    <name evidence="4" type="ordered locus">MGMSRv2__0415</name>
</gene>
<dbReference type="SUPFAM" id="SSF56925">
    <property type="entry name" value="OMPA-like"/>
    <property type="match status" value="1"/>
</dbReference>
<dbReference type="AlphaFoldDB" id="V6EWH7"/>
<accession>V6EWH7</accession>
<evidence type="ECO:0000256" key="1">
    <source>
        <dbReference type="ARBA" id="ARBA00022729"/>
    </source>
</evidence>
<evidence type="ECO:0000259" key="3">
    <source>
        <dbReference type="Pfam" id="PF13505"/>
    </source>
</evidence>
<evidence type="ECO:0000256" key="2">
    <source>
        <dbReference type="SAM" id="SignalP"/>
    </source>
</evidence>
<dbReference type="HOGENOM" id="CLU_1155318_0_0_5"/>
<protein>
    <recommendedName>
        <fullName evidence="3">Outer membrane protein beta-barrel domain-containing protein</fullName>
    </recommendedName>
</protein>
<dbReference type="EMBL" id="HG794546">
    <property type="protein sequence ID" value="CDK97630.1"/>
    <property type="molecule type" value="Genomic_DNA"/>
</dbReference>
<organism evidence="4 5">
    <name type="scientific">Magnetospirillum gryphiswaldense (strain DSM 6361 / JCM 21280 / NBRC 15271 / MSR-1)</name>
    <dbReference type="NCBI Taxonomy" id="431944"/>
    <lineage>
        <taxon>Bacteria</taxon>
        <taxon>Pseudomonadati</taxon>
        <taxon>Pseudomonadota</taxon>
        <taxon>Alphaproteobacteria</taxon>
        <taxon>Rhodospirillales</taxon>
        <taxon>Rhodospirillaceae</taxon>
        <taxon>Magnetospirillum</taxon>
    </lineage>
</organism>
<sequence>MSNGCPEWRENMHKLLSGLAVLAVLGANAAMAQDAGSASKGKFYLGAQAGIVLPEDVSFSGTSSSGGITTTAAGTYQFKDGYSVSGLAGYHLNDYVRGEAELGYSRFEYDNISLNGNVTSNGTTTAVNGSASMEGTVSSAIGMVHGIVSPLGKTKVSPLLGAGIGFAATEEKITRIGTLATNFESTHTDLAVAGMVGAETNLTDQMSMGLRYRYMWIDSGTEGRDDFTAHNFVANAAWKF</sequence>
<evidence type="ECO:0000313" key="4">
    <source>
        <dbReference type="EMBL" id="CDK97630.1"/>
    </source>
</evidence>
<proteinExistence type="predicted"/>
<reference evidence="4 5" key="1">
    <citation type="journal article" date="2014" name="Genome Announc.">
        <title>Complete genome sequence of Magnetospirillum gryphiswaldense MSR-1.</title>
        <authorList>
            <person name="Wang X."/>
            <person name="Wang Q."/>
            <person name="Zhang W."/>
            <person name="Wang Y."/>
            <person name="Li L."/>
            <person name="Wen T."/>
            <person name="Zhang T."/>
            <person name="Zhang Y."/>
            <person name="Xu J."/>
            <person name="Hu J."/>
            <person name="Li S."/>
            <person name="Liu L."/>
            <person name="Liu J."/>
            <person name="Jiang W."/>
            <person name="Tian J."/>
            <person name="Li Y."/>
            <person name="Schuler D."/>
            <person name="Wang L."/>
            <person name="Li J."/>
        </authorList>
    </citation>
    <scope>NUCLEOTIDE SEQUENCE [LARGE SCALE GENOMIC DNA]</scope>
    <source>
        <strain evidence="5">DSM 6361 / JCM 21280 / NBRC 15271 / MSR-1</strain>
    </source>
</reference>
<dbReference type="Proteomes" id="UP000018922">
    <property type="component" value="Chromosome I"/>
</dbReference>
<feature type="signal peptide" evidence="2">
    <location>
        <begin position="1"/>
        <end position="32"/>
    </location>
</feature>
<keyword evidence="1 2" id="KW-0732">Signal</keyword>
<dbReference type="KEGG" id="mgy:MGMSRv2__0415"/>
<dbReference type="Pfam" id="PF13505">
    <property type="entry name" value="OMP_b-brl"/>
    <property type="match status" value="1"/>
</dbReference>
<name>V6EWH7_MAGGM</name>
<feature type="domain" description="Outer membrane protein beta-barrel" evidence="3">
    <location>
        <begin position="20"/>
        <end position="240"/>
    </location>
</feature>
<evidence type="ECO:0000313" key="5">
    <source>
        <dbReference type="Proteomes" id="UP000018922"/>
    </source>
</evidence>
<dbReference type="InterPro" id="IPR027385">
    <property type="entry name" value="Beta-barrel_OMP"/>
</dbReference>
<dbReference type="Gene3D" id="2.40.160.20">
    <property type="match status" value="1"/>
</dbReference>
<keyword evidence="5" id="KW-1185">Reference proteome</keyword>
<dbReference type="InterPro" id="IPR011250">
    <property type="entry name" value="OMP/PagP_B-barrel"/>
</dbReference>
<dbReference type="eggNOG" id="ENOG50343RE">
    <property type="taxonomic scope" value="Bacteria"/>
</dbReference>